<protein>
    <submittedName>
        <fullName evidence="1">Uncharacterized protein</fullName>
    </submittedName>
</protein>
<evidence type="ECO:0000313" key="1">
    <source>
        <dbReference type="EMBL" id="KAF9601914.1"/>
    </source>
</evidence>
<proteinExistence type="predicted"/>
<reference evidence="1 2" key="1">
    <citation type="submission" date="2020-10" db="EMBL/GenBank/DDBJ databases">
        <title>The Coptis chinensis genome and diversification of protoberbering-type alkaloids.</title>
        <authorList>
            <person name="Wang B."/>
            <person name="Shu S."/>
            <person name="Song C."/>
            <person name="Liu Y."/>
        </authorList>
    </citation>
    <scope>NUCLEOTIDE SEQUENCE [LARGE SCALE GENOMIC DNA]</scope>
    <source>
        <strain evidence="1">HL-2020</strain>
        <tissue evidence="1">Leaf</tissue>
    </source>
</reference>
<accession>A0A835LSL9</accession>
<evidence type="ECO:0000313" key="2">
    <source>
        <dbReference type="Proteomes" id="UP000631114"/>
    </source>
</evidence>
<sequence>SVNGLVNSVAPGNHPNVAHNVKIESEHNGLGNNAAPENHPSLTNNVRTVNEVAKYCGWRFAEIQ</sequence>
<dbReference type="Proteomes" id="UP000631114">
    <property type="component" value="Unassembled WGS sequence"/>
</dbReference>
<gene>
    <name evidence="1" type="ORF">IFM89_023978</name>
</gene>
<dbReference type="EMBL" id="JADFTS010000006">
    <property type="protein sequence ID" value="KAF9601914.1"/>
    <property type="molecule type" value="Genomic_DNA"/>
</dbReference>
<name>A0A835LSL9_9MAGN</name>
<organism evidence="1 2">
    <name type="scientific">Coptis chinensis</name>
    <dbReference type="NCBI Taxonomy" id="261450"/>
    <lineage>
        <taxon>Eukaryota</taxon>
        <taxon>Viridiplantae</taxon>
        <taxon>Streptophyta</taxon>
        <taxon>Embryophyta</taxon>
        <taxon>Tracheophyta</taxon>
        <taxon>Spermatophyta</taxon>
        <taxon>Magnoliopsida</taxon>
        <taxon>Ranunculales</taxon>
        <taxon>Ranunculaceae</taxon>
        <taxon>Coptidoideae</taxon>
        <taxon>Coptis</taxon>
    </lineage>
</organism>
<dbReference type="AlphaFoldDB" id="A0A835LSL9"/>
<feature type="non-terminal residue" evidence="1">
    <location>
        <position position="64"/>
    </location>
</feature>
<comment type="caution">
    <text evidence="1">The sequence shown here is derived from an EMBL/GenBank/DDBJ whole genome shotgun (WGS) entry which is preliminary data.</text>
</comment>
<keyword evidence="2" id="KW-1185">Reference proteome</keyword>